<feature type="compositionally biased region" description="Low complexity" evidence="1">
    <location>
        <begin position="39"/>
        <end position="57"/>
    </location>
</feature>
<accession>A0A6A6VHE1</accession>
<dbReference type="AlphaFoldDB" id="A0A6A6VHE1"/>
<evidence type="ECO:0000313" key="4">
    <source>
        <dbReference type="Proteomes" id="UP000799440"/>
    </source>
</evidence>
<gene>
    <name evidence="3" type="ORF">M011DRAFT_457106</name>
</gene>
<sequence length="447" mass="48218">MPEKAVLTTALAANTELNGRNAKSASPDGRATPRPPEPVAVRPETSSSFVQVESSHSNDTPPRLSLSDALLETFTIGSLTDESTSEGKCVTNGSPLHRGHAISPASVKYAASNPSSSSSPRALPYSPRSNPKAMRVRPTTSTVAFGDPYVTPIFSDRVGRTPSGSNLYRLSHAVPSLLARYEYIAGLEALWNVTPPVSLVSTPTKDGQGNNAFSTQTLHPRDRALLHVLMYADLPPDLADATASQWLTPFSFTGSALRCWKDTNPPEETTLDLATFTTLLQFPQHEQQVLSANADPISRTDFGNRGNHRSLPISTSTPNLTTPSTTIKLSSHLPSSSTSDVFVHRVPAHDEKSMYAYRFSHSAPMGELYSEICDSRVGDDEEKGVLNQKRDLRDMVREGRRWYNTSSVGLACKVSIGVVLGGTVVGVVIAACFFRWGKRAGGEGGYD</sequence>
<reference evidence="3" key="1">
    <citation type="journal article" date="2020" name="Stud. Mycol.">
        <title>101 Dothideomycetes genomes: a test case for predicting lifestyles and emergence of pathogens.</title>
        <authorList>
            <person name="Haridas S."/>
            <person name="Albert R."/>
            <person name="Binder M."/>
            <person name="Bloem J."/>
            <person name="Labutti K."/>
            <person name="Salamov A."/>
            <person name="Andreopoulos B."/>
            <person name="Baker S."/>
            <person name="Barry K."/>
            <person name="Bills G."/>
            <person name="Bluhm B."/>
            <person name="Cannon C."/>
            <person name="Castanera R."/>
            <person name="Culley D."/>
            <person name="Daum C."/>
            <person name="Ezra D."/>
            <person name="Gonzalez J."/>
            <person name="Henrissat B."/>
            <person name="Kuo A."/>
            <person name="Liang C."/>
            <person name="Lipzen A."/>
            <person name="Lutzoni F."/>
            <person name="Magnuson J."/>
            <person name="Mondo S."/>
            <person name="Nolan M."/>
            <person name="Ohm R."/>
            <person name="Pangilinan J."/>
            <person name="Park H.-J."/>
            <person name="Ramirez L."/>
            <person name="Alfaro M."/>
            <person name="Sun H."/>
            <person name="Tritt A."/>
            <person name="Yoshinaga Y."/>
            <person name="Zwiers L.-H."/>
            <person name="Turgeon B."/>
            <person name="Goodwin S."/>
            <person name="Spatafora J."/>
            <person name="Crous P."/>
            <person name="Grigoriev I."/>
        </authorList>
    </citation>
    <scope>NUCLEOTIDE SEQUENCE</scope>
    <source>
        <strain evidence="3">CBS 119925</strain>
    </source>
</reference>
<evidence type="ECO:0000256" key="1">
    <source>
        <dbReference type="SAM" id="MobiDB-lite"/>
    </source>
</evidence>
<keyword evidence="2" id="KW-0812">Transmembrane</keyword>
<proteinExistence type="predicted"/>
<feature type="compositionally biased region" description="Low complexity" evidence="1">
    <location>
        <begin position="109"/>
        <end position="129"/>
    </location>
</feature>
<dbReference type="Proteomes" id="UP000799440">
    <property type="component" value="Unassembled WGS sequence"/>
</dbReference>
<evidence type="ECO:0000313" key="3">
    <source>
        <dbReference type="EMBL" id="KAF2749000.1"/>
    </source>
</evidence>
<feature type="compositionally biased region" description="Polar residues" evidence="1">
    <location>
        <begin position="11"/>
        <end position="24"/>
    </location>
</feature>
<keyword evidence="2" id="KW-0472">Membrane</keyword>
<feature type="region of interest" description="Disordered" evidence="1">
    <location>
        <begin position="302"/>
        <end position="321"/>
    </location>
</feature>
<feature type="region of interest" description="Disordered" evidence="1">
    <location>
        <begin position="1"/>
        <end position="64"/>
    </location>
</feature>
<feature type="region of interest" description="Disordered" evidence="1">
    <location>
        <begin position="107"/>
        <end position="137"/>
    </location>
</feature>
<feature type="compositionally biased region" description="Low complexity" evidence="1">
    <location>
        <begin position="310"/>
        <end position="321"/>
    </location>
</feature>
<evidence type="ECO:0000256" key="2">
    <source>
        <dbReference type="SAM" id="Phobius"/>
    </source>
</evidence>
<keyword evidence="2" id="KW-1133">Transmembrane helix</keyword>
<name>A0A6A6VHE1_9PLEO</name>
<feature type="transmembrane region" description="Helical" evidence="2">
    <location>
        <begin position="414"/>
        <end position="434"/>
    </location>
</feature>
<organism evidence="3 4">
    <name type="scientific">Sporormia fimetaria CBS 119925</name>
    <dbReference type="NCBI Taxonomy" id="1340428"/>
    <lineage>
        <taxon>Eukaryota</taxon>
        <taxon>Fungi</taxon>
        <taxon>Dikarya</taxon>
        <taxon>Ascomycota</taxon>
        <taxon>Pezizomycotina</taxon>
        <taxon>Dothideomycetes</taxon>
        <taxon>Pleosporomycetidae</taxon>
        <taxon>Pleosporales</taxon>
        <taxon>Sporormiaceae</taxon>
        <taxon>Sporormia</taxon>
    </lineage>
</organism>
<dbReference type="EMBL" id="MU006567">
    <property type="protein sequence ID" value="KAF2749000.1"/>
    <property type="molecule type" value="Genomic_DNA"/>
</dbReference>
<protein>
    <submittedName>
        <fullName evidence="3">Uncharacterized protein</fullName>
    </submittedName>
</protein>
<keyword evidence="4" id="KW-1185">Reference proteome</keyword>